<dbReference type="OrthoDB" id="7692176at2759"/>
<dbReference type="EMBL" id="QOIP01000009">
    <property type="protein sequence ID" value="RLU18265.1"/>
    <property type="molecule type" value="Genomic_DNA"/>
</dbReference>
<dbReference type="Proteomes" id="UP000279307">
    <property type="component" value="Chromosome 9"/>
</dbReference>
<feature type="compositionally biased region" description="Basic and acidic residues" evidence="1">
    <location>
        <begin position="381"/>
        <end position="400"/>
    </location>
</feature>
<dbReference type="AlphaFoldDB" id="A0A3L8DCR0"/>
<reference evidence="2 3" key="1">
    <citation type="journal article" date="2018" name="Genome Res.">
        <title>The genomic architecture and molecular evolution of ant odorant receptors.</title>
        <authorList>
            <person name="McKenzie S.K."/>
            <person name="Kronauer D.J.C."/>
        </authorList>
    </citation>
    <scope>NUCLEOTIDE SEQUENCE [LARGE SCALE GENOMIC DNA]</scope>
    <source>
        <strain evidence="2">Clonal line C1</strain>
    </source>
</reference>
<name>A0A3L8DCR0_OOCBI</name>
<proteinExistence type="predicted"/>
<feature type="region of interest" description="Disordered" evidence="1">
    <location>
        <begin position="372"/>
        <end position="400"/>
    </location>
</feature>
<evidence type="ECO:0000313" key="2">
    <source>
        <dbReference type="EMBL" id="RLU18265.1"/>
    </source>
</evidence>
<organism evidence="2 3">
    <name type="scientific">Ooceraea biroi</name>
    <name type="common">Clonal raider ant</name>
    <name type="synonym">Cerapachys biroi</name>
    <dbReference type="NCBI Taxonomy" id="2015173"/>
    <lineage>
        <taxon>Eukaryota</taxon>
        <taxon>Metazoa</taxon>
        <taxon>Ecdysozoa</taxon>
        <taxon>Arthropoda</taxon>
        <taxon>Hexapoda</taxon>
        <taxon>Insecta</taxon>
        <taxon>Pterygota</taxon>
        <taxon>Neoptera</taxon>
        <taxon>Endopterygota</taxon>
        <taxon>Hymenoptera</taxon>
        <taxon>Apocrita</taxon>
        <taxon>Aculeata</taxon>
        <taxon>Formicoidea</taxon>
        <taxon>Formicidae</taxon>
        <taxon>Dorylinae</taxon>
        <taxon>Ooceraea</taxon>
    </lineage>
</organism>
<evidence type="ECO:0000256" key="1">
    <source>
        <dbReference type="SAM" id="MobiDB-lite"/>
    </source>
</evidence>
<comment type="caution">
    <text evidence="2">The sequence shown here is derived from an EMBL/GenBank/DDBJ whole genome shotgun (WGS) entry which is preliminary data.</text>
</comment>
<sequence>MAQHGSGSPGRIDGLTNPGARDDPPGIGEIKAVRLSRPFWRDNPARYFLVAEMTFALHRITSDESKNRDYISLHYESFWEELWELDGELRRLQYVEGTRAVLEVAALEDRTTQTNEVIRGTVDMATQISEDGPVGLVIKGTQTEPDPSATAPRELDVERGANPTVGIVQGCWNCGGPHRYGRCPEPWRHSFCYGCGSWDLTLRECPRCGPEYRVVERDYISLHYESFWEELWELDGELRRLQYVEGTRAVLEVAALEDRTTQTNEVIRGTVDMATQISEDGPVGLVIKGTQTEPDPSATAPRELDVERGANPTVGIVQGCWNCGGPHRYGRCPEPWRHSFCYGCGSWDLTLRECPQCGPEYRVVERYIGFRGPRDPHRRPTSRERARVPTDRAADRGRPY</sequence>
<protein>
    <submittedName>
        <fullName evidence="2">Uncharacterized protein</fullName>
    </submittedName>
</protein>
<feature type="region of interest" description="Disordered" evidence="1">
    <location>
        <begin position="1"/>
        <end position="27"/>
    </location>
</feature>
<accession>A0A3L8DCR0</accession>
<gene>
    <name evidence="2" type="ORF">DMN91_008621</name>
</gene>
<evidence type="ECO:0000313" key="3">
    <source>
        <dbReference type="Proteomes" id="UP000279307"/>
    </source>
</evidence>